<evidence type="ECO:0000256" key="7">
    <source>
        <dbReference type="ARBA" id="ARBA00031257"/>
    </source>
</evidence>
<sequence length="252" mass="28157">MTTPRGISTKEKLLSIVDDVETIVKELLETTIAQKQDKLSESDQSQIMQLLLRKNDELKSTLNLASEQQEIDQKMLQLGSEVYKHDQDIQMLQKHLKEADTLLSTALFQAKQKLDQIQKAQTHQVGSEDLIRFAHRISSTNAVAAPATWAPGDPRRPYPTDIEMRMGFLARINDMPISQVLDSMPPIMSRGGDQLYPNFTQQPWYSTSSEMSSSVSSLFANIPEPTVRGNANHDDVEVMSTDSSSSSSSDSQ</sequence>
<accession>A0ABP1QZK5</accession>
<evidence type="ECO:0000256" key="1">
    <source>
        <dbReference type="ARBA" id="ARBA00004123"/>
    </source>
</evidence>
<evidence type="ECO:0000313" key="11">
    <source>
        <dbReference type="Proteomes" id="UP001642540"/>
    </source>
</evidence>
<keyword evidence="6 8" id="KW-0539">Nucleus</keyword>
<evidence type="ECO:0000256" key="6">
    <source>
        <dbReference type="ARBA" id="ARBA00023242"/>
    </source>
</evidence>
<feature type="region of interest" description="Disordered" evidence="9">
    <location>
        <begin position="223"/>
        <end position="252"/>
    </location>
</feature>
<keyword evidence="4 8" id="KW-0805">Transcription regulation</keyword>
<evidence type="ECO:0000313" key="10">
    <source>
        <dbReference type="EMBL" id="CAL8113822.1"/>
    </source>
</evidence>
<comment type="subcellular location">
    <subcellularLocation>
        <location evidence="1 8">Nucleus</location>
    </subcellularLocation>
</comment>
<dbReference type="InterPro" id="IPR019258">
    <property type="entry name" value="Mediator_Med4"/>
</dbReference>
<evidence type="ECO:0000256" key="3">
    <source>
        <dbReference type="ARBA" id="ARBA00020629"/>
    </source>
</evidence>
<reference evidence="10 11" key="1">
    <citation type="submission" date="2024-08" db="EMBL/GenBank/DDBJ databases">
        <authorList>
            <person name="Cucini C."/>
            <person name="Frati F."/>
        </authorList>
    </citation>
    <scope>NUCLEOTIDE SEQUENCE [LARGE SCALE GENOMIC DNA]</scope>
</reference>
<name>A0ABP1QZK5_9HEXA</name>
<comment type="similarity">
    <text evidence="2 8">Belongs to the Mediator complex subunit 4 family.</text>
</comment>
<comment type="caution">
    <text evidence="10">The sequence shown here is derived from an EMBL/GenBank/DDBJ whole genome shotgun (WGS) entry which is preliminary data.</text>
</comment>
<evidence type="ECO:0000256" key="9">
    <source>
        <dbReference type="SAM" id="MobiDB-lite"/>
    </source>
</evidence>
<evidence type="ECO:0000256" key="4">
    <source>
        <dbReference type="ARBA" id="ARBA00023015"/>
    </source>
</evidence>
<evidence type="ECO:0000256" key="2">
    <source>
        <dbReference type="ARBA" id="ARBA00009626"/>
    </source>
</evidence>
<comment type="function">
    <text evidence="8">Component of the Mediator complex, a coactivator involved in the regulated transcription of nearly all RNA polymerase II-dependent genes. Mediator functions as a bridge to convey information from gene-specific regulatory proteins to the basal RNA polymerase II transcription machinery. Mediator is recruited to promoters by direct interactions with regulatory proteins and serves as a scaffold for the assembly of a functional preinitiation complex with RNA polymerase II and the general transcription factors.</text>
</comment>
<dbReference type="PANTHER" id="PTHR13208">
    <property type="entry name" value="MEDIATOR OF RNA POLYMERASE II TRANSCRIPTION SUBUNIT 4"/>
    <property type="match status" value="1"/>
</dbReference>
<organism evidence="10 11">
    <name type="scientific">Orchesella dallaii</name>
    <dbReference type="NCBI Taxonomy" id="48710"/>
    <lineage>
        <taxon>Eukaryota</taxon>
        <taxon>Metazoa</taxon>
        <taxon>Ecdysozoa</taxon>
        <taxon>Arthropoda</taxon>
        <taxon>Hexapoda</taxon>
        <taxon>Collembola</taxon>
        <taxon>Entomobryomorpha</taxon>
        <taxon>Entomobryoidea</taxon>
        <taxon>Orchesellidae</taxon>
        <taxon>Orchesellinae</taxon>
        <taxon>Orchesella</taxon>
    </lineage>
</organism>
<keyword evidence="5 8" id="KW-0804">Transcription</keyword>
<protein>
    <recommendedName>
        <fullName evidence="3 8">Mediator of RNA polymerase II transcription subunit 4</fullName>
    </recommendedName>
    <alternativeName>
        <fullName evidence="7 8">Mediator complex subunit 4</fullName>
    </alternativeName>
</protein>
<keyword evidence="8" id="KW-0010">Activator</keyword>
<dbReference type="PANTHER" id="PTHR13208:SF2">
    <property type="entry name" value="MEDIATOR OF RNA POLYMERASE II TRANSCRIPTION SUBUNIT 4"/>
    <property type="match status" value="1"/>
</dbReference>
<keyword evidence="11" id="KW-1185">Reference proteome</keyword>
<dbReference type="EMBL" id="CAXLJM020000049">
    <property type="protein sequence ID" value="CAL8113822.1"/>
    <property type="molecule type" value="Genomic_DNA"/>
</dbReference>
<gene>
    <name evidence="8" type="primary">MED4</name>
    <name evidence="10" type="ORF">ODALV1_LOCUS16188</name>
</gene>
<evidence type="ECO:0000256" key="5">
    <source>
        <dbReference type="ARBA" id="ARBA00023163"/>
    </source>
</evidence>
<dbReference type="Pfam" id="PF10018">
    <property type="entry name" value="Med4"/>
    <property type="match status" value="1"/>
</dbReference>
<dbReference type="Proteomes" id="UP001642540">
    <property type="component" value="Unassembled WGS sequence"/>
</dbReference>
<comment type="subunit">
    <text evidence="8">Component of the Mediator complex.</text>
</comment>
<feature type="compositionally biased region" description="Low complexity" evidence="9">
    <location>
        <begin position="240"/>
        <end position="252"/>
    </location>
</feature>
<proteinExistence type="inferred from homology"/>
<evidence type="ECO:0000256" key="8">
    <source>
        <dbReference type="RuleBase" id="RU364141"/>
    </source>
</evidence>